<dbReference type="InterPro" id="IPR018060">
    <property type="entry name" value="HTH_AraC"/>
</dbReference>
<dbReference type="SUPFAM" id="SSF46689">
    <property type="entry name" value="Homeodomain-like"/>
    <property type="match status" value="2"/>
</dbReference>
<feature type="domain" description="HTH araC/xylS-type" evidence="4">
    <location>
        <begin position="183"/>
        <end position="281"/>
    </location>
</feature>
<evidence type="ECO:0000256" key="3">
    <source>
        <dbReference type="ARBA" id="ARBA00023163"/>
    </source>
</evidence>
<evidence type="ECO:0000259" key="4">
    <source>
        <dbReference type="PROSITE" id="PS01124"/>
    </source>
</evidence>
<dbReference type="InterPro" id="IPR003313">
    <property type="entry name" value="AraC-bd"/>
</dbReference>
<reference evidence="5" key="1">
    <citation type="submission" date="2024-06" db="EMBL/GenBank/DDBJ databases">
        <title>Lacrimispora cavernae sp. nov., a novel anaerobe isolated from bat guano pile inside a cave.</title>
        <authorList>
            <person name="Miller S.L."/>
            <person name="Lu N."/>
            <person name="King J."/>
            <person name="Sankaranarayanan K."/>
            <person name="Lawson P.A."/>
        </authorList>
    </citation>
    <scope>NUCLEOTIDE SEQUENCE</scope>
    <source>
        <strain evidence="5">BS-2</strain>
    </source>
</reference>
<dbReference type="PRINTS" id="PR00032">
    <property type="entry name" value="HTHARAC"/>
</dbReference>
<evidence type="ECO:0000313" key="5">
    <source>
        <dbReference type="EMBL" id="XBS52854.1"/>
    </source>
</evidence>
<proteinExistence type="predicted"/>
<sequence length="287" mass="33632">MERTIFSESMEGITIDEVVRDQEYSMTRKHFHDTYELYFLLEGERYYFIEKETYYVKTGDVVLVNREQVHKTSQAGSKRHDRILLQLSGRVLEPWLKQAGVSSLEKLFGDYYGVARLSQGEWEEMKELLLGISEELIHRKERYETMVRLKLSQILLMVYRNRKKTILKEIPPTVQTAKHGKVHEVAEYLTLHCETGESLEELAEAFFISKSYLSRIFREVTGFSVNEYRNLARVRKAKELLANSGYSITEISEILGFESITYFERVFKKHTDVTPLKYRKAGEGPVV</sequence>
<dbReference type="SUPFAM" id="SSF51215">
    <property type="entry name" value="Regulatory protein AraC"/>
    <property type="match status" value="1"/>
</dbReference>
<dbReference type="CDD" id="cd00093">
    <property type="entry name" value="HTH_XRE"/>
    <property type="match status" value="1"/>
</dbReference>
<dbReference type="Gene3D" id="1.10.10.60">
    <property type="entry name" value="Homeodomain-like"/>
    <property type="match status" value="2"/>
</dbReference>
<keyword evidence="3" id="KW-0804">Transcription</keyword>
<dbReference type="InterPro" id="IPR018062">
    <property type="entry name" value="HTH_AraC-typ_CS"/>
</dbReference>
<dbReference type="InterPro" id="IPR020449">
    <property type="entry name" value="Tscrpt_reg_AraC-type_HTH"/>
</dbReference>
<dbReference type="GO" id="GO:0003700">
    <property type="term" value="F:DNA-binding transcription factor activity"/>
    <property type="evidence" value="ECO:0007669"/>
    <property type="project" value="InterPro"/>
</dbReference>
<dbReference type="GO" id="GO:0043565">
    <property type="term" value="F:sequence-specific DNA binding"/>
    <property type="evidence" value="ECO:0007669"/>
    <property type="project" value="InterPro"/>
</dbReference>
<evidence type="ECO:0000256" key="2">
    <source>
        <dbReference type="ARBA" id="ARBA00023125"/>
    </source>
</evidence>
<dbReference type="RefSeq" id="WP_349944558.1">
    <property type="nucleotide sequence ID" value="NZ_CP157940.1"/>
</dbReference>
<dbReference type="PROSITE" id="PS00041">
    <property type="entry name" value="HTH_ARAC_FAMILY_1"/>
    <property type="match status" value="1"/>
</dbReference>
<dbReference type="InterPro" id="IPR009057">
    <property type="entry name" value="Homeodomain-like_sf"/>
</dbReference>
<dbReference type="Gene3D" id="2.60.120.10">
    <property type="entry name" value="Jelly Rolls"/>
    <property type="match status" value="1"/>
</dbReference>
<dbReference type="AlphaFoldDB" id="A0AAU7PKJ5"/>
<keyword evidence="2" id="KW-0238">DNA-binding</keyword>
<keyword evidence="1" id="KW-0805">Transcription regulation</keyword>
<dbReference type="Pfam" id="PF12833">
    <property type="entry name" value="HTH_18"/>
    <property type="match status" value="1"/>
</dbReference>
<protein>
    <submittedName>
        <fullName evidence="5">AraC family transcriptional regulator</fullName>
    </submittedName>
</protein>
<dbReference type="InterPro" id="IPR014710">
    <property type="entry name" value="RmlC-like_jellyroll"/>
</dbReference>
<dbReference type="InterPro" id="IPR001387">
    <property type="entry name" value="Cro/C1-type_HTH"/>
</dbReference>
<gene>
    <name evidence="5" type="ORF">ABFV83_13565</name>
</gene>
<name>A0AAU7PKJ5_9FIRM</name>
<accession>A0AAU7PKJ5</accession>
<dbReference type="InterPro" id="IPR037923">
    <property type="entry name" value="HTH-like"/>
</dbReference>
<evidence type="ECO:0000256" key="1">
    <source>
        <dbReference type="ARBA" id="ARBA00023015"/>
    </source>
</evidence>
<dbReference type="PANTHER" id="PTHR43280">
    <property type="entry name" value="ARAC-FAMILY TRANSCRIPTIONAL REGULATOR"/>
    <property type="match status" value="1"/>
</dbReference>
<dbReference type="EMBL" id="CP157940">
    <property type="protein sequence ID" value="XBS52854.1"/>
    <property type="molecule type" value="Genomic_DNA"/>
</dbReference>
<dbReference type="PANTHER" id="PTHR43280:SF28">
    <property type="entry name" value="HTH-TYPE TRANSCRIPTIONAL ACTIVATOR RHAS"/>
    <property type="match status" value="1"/>
</dbReference>
<organism evidence="5">
    <name type="scientific">Lacrimispora sp. BS-2</name>
    <dbReference type="NCBI Taxonomy" id="3151850"/>
    <lineage>
        <taxon>Bacteria</taxon>
        <taxon>Bacillati</taxon>
        <taxon>Bacillota</taxon>
        <taxon>Clostridia</taxon>
        <taxon>Lachnospirales</taxon>
        <taxon>Lachnospiraceae</taxon>
        <taxon>Lacrimispora</taxon>
    </lineage>
</organism>
<dbReference type="PROSITE" id="PS01124">
    <property type="entry name" value="HTH_ARAC_FAMILY_2"/>
    <property type="match status" value="1"/>
</dbReference>
<dbReference type="SMART" id="SM00342">
    <property type="entry name" value="HTH_ARAC"/>
    <property type="match status" value="1"/>
</dbReference>
<dbReference type="Pfam" id="PF02311">
    <property type="entry name" value="AraC_binding"/>
    <property type="match status" value="1"/>
</dbReference>